<dbReference type="Proteomes" id="UP000251634">
    <property type="component" value="Unassembled WGS sequence"/>
</dbReference>
<evidence type="ECO:0000313" key="1">
    <source>
        <dbReference type="EMBL" id="RAW48829.1"/>
    </source>
</evidence>
<comment type="caution">
    <text evidence="1">The sequence shown here is derived from an EMBL/GenBank/DDBJ whole genome shotgun (WGS) entry which is preliminary data.</text>
</comment>
<dbReference type="AlphaFoldDB" id="A0A329THT5"/>
<evidence type="ECO:0000313" key="2">
    <source>
        <dbReference type="Proteomes" id="UP000251634"/>
    </source>
</evidence>
<name>A0A329THT5_9FIRM</name>
<protein>
    <submittedName>
        <fullName evidence="1">Uncharacterized protein</fullName>
    </submittedName>
</protein>
<accession>A0A329THT5</accession>
<gene>
    <name evidence="1" type="ORF">C4N25_09905</name>
</gene>
<sequence>MRESEFIRRVAEAESVIRYTFRLEIPEAEQRLKGNLVACSLDQAYRMTESLFSNYWKNRPFHINDPRKELFEVKRRELLSDAAVPELYCMVRKIIGEENTMTVYAAGEYAFFDAKAFDMGLEADDILSNFVTGMDDLFNRRIYTFENDQSLTINKKKLEVKGLGEKLGSRNQPLKKTVNNVDAKLATLLPAYQSFFFEEKNIADPKKKWKSNLKISDLDLMIILKRSSKKLDILRTIQEARQDHTTLSMLQIQKLQRLHKELTSFCEQRYDDKDQKKHLTTVELEHLTAADKLYIQMEIERITNCTMLADLLKNIREFPGARSDVMFADPASIILFSRCFELGNIYNRTEVLDRSFQGFQDSLMLKKDRMMETLESGVQRSLKDMNSDTIDASYFERWKKVYEEEMDCWSNWIFPIFTSCFCVVLSKNIKEEQSKSKKNDAKEVSIMYKELSDYINKNNLKMSAMTFDDELLSNARKNSIMRNMISDYLMDALQEKRRLPIPITLKEVNEIMPKRSVGKWLKEAII</sequence>
<dbReference type="EMBL" id="PRKZ01000007">
    <property type="protein sequence ID" value="RAW48829.1"/>
    <property type="molecule type" value="Genomic_DNA"/>
</dbReference>
<reference evidence="1 2" key="1">
    <citation type="submission" date="2018-02" db="EMBL/GenBank/DDBJ databases">
        <title>Complete genome sequencing of Faecalibacterium prausnitzii strains isolated from the human gut.</title>
        <authorList>
            <person name="Fitzgerald B.C."/>
            <person name="Shkoporov A.N."/>
            <person name="Ross P.R."/>
            <person name="Hill C."/>
        </authorList>
    </citation>
    <scope>NUCLEOTIDE SEQUENCE [LARGE SCALE GENOMIC DNA]</scope>
    <source>
        <strain evidence="1 2">APC942/8-14-2</strain>
    </source>
</reference>
<dbReference type="RefSeq" id="WP_112115937.1">
    <property type="nucleotide sequence ID" value="NZ_PRKZ01000007.1"/>
</dbReference>
<proteinExistence type="predicted"/>
<organism evidence="1 2">
    <name type="scientific">Faecalibacterium prausnitzii</name>
    <dbReference type="NCBI Taxonomy" id="853"/>
    <lineage>
        <taxon>Bacteria</taxon>
        <taxon>Bacillati</taxon>
        <taxon>Bacillota</taxon>
        <taxon>Clostridia</taxon>
        <taxon>Eubacteriales</taxon>
        <taxon>Oscillospiraceae</taxon>
        <taxon>Faecalibacterium</taxon>
    </lineage>
</organism>